<evidence type="ECO:0000313" key="11">
    <source>
        <dbReference type="Proteomes" id="UP000031408"/>
    </source>
</evidence>
<feature type="transmembrane region" description="Helical" evidence="8">
    <location>
        <begin position="344"/>
        <end position="364"/>
    </location>
</feature>
<dbReference type="AlphaFoldDB" id="A0A0C1IU96"/>
<feature type="transmembrane region" description="Helical" evidence="8">
    <location>
        <begin position="6"/>
        <end position="28"/>
    </location>
</feature>
<evidence type="ECO:0000313" key="10">
    <source>
        <dbReference type="EMBL" id="KIC94029.1"/>
    </source>
</evidence>
<accession>A0A0C1IU96</accession>
<gene>
    <name evidence="10" type="ORF">OI18_13505</name>
</gene>
<dbReference type="EMBL" id="JSVC01000015">
    <property type="protein sequence ID" value="KIC94029.1"/>
    <property type="molecule type" value="Genomic_DNA"/>
</dbReference>
<dbReference type="RefSeq" id="WP_039140559.1">
    <property type="nucleotide sequence ID" value="NZ_JSVC01000015.1"/>
</dbReference>
<organism evidence="10 11">
    <name type="scientific">Flavihumibacter solisilvae</name>
    <dbReference type="NCBI Taxonomy" id="1349421"/>
    <lineage>
        <taxon>Bacteria</taxon>
        <taxon>Pseudomonadati</taxon>
        <taxon>Bacteroidota</taxon>
        <taxon>Chitinophagia</taxon>
        <taxon>Chitinophagales</taxon>
        <taxon>Chitinophagaceae</taxon>
        <taxon>Flavihumibacter</taxon>
    </lineage>
</organism>
<comment type="subcellular location">
    <subcellularLocation>
        <location evidence="1">Cell membrane</location>
        <topology evidence="1">Multi-pass membrane protein</topology>
    </subcellularLocation>
</comment>
<feature type="transmembrane region" description="Helical" evidence="8">
    <location>
        <begin position="135"/>
        <end position="152"/>
    </location>
</feature>
<dbReference type="GO" id="GO:0009103">
    <property type="term" value="P:lipopolysaccharide biosynthetic process"/>
    <property type="evidence" value="ECO:0007669"/>
    <property type="project" value="UniProtKB-ARBA"/>
</dbReference>
<feature type="transmembrane region" description="Helical" evidence="8">
    <location>
        <begin position="376"/>
        <end position="395"/>
    </location>
</feature>
<feature type="transmembrane region" description="Helical" evidence="8">
    <location>
        <begin position="85"/>
        <end position="102"/>
    </location>
</feature>
<dbReference type="Pfam" id="PF13231">
    <property type="entry name" value="PMT_2"/>
    <property type="match status" value="1"/>
</dbReference>
<keyword evidence="2" id="KW-1003">Cell membrane</keyword>
<name>A0A0C1IU96_9BACT</name>
<evidence type="ECO:0000256" key="2">
    <source>
        <dbReference type="ARBA" id="ARBA00022475"/>
    </source>
</evidence>
<feature type="domain" description="Glycosyltransferase RgtA/B/C/D-like" evidence="9">
    <location>
        <begin position="60"/>
        <end position="220"/>
    </location>
</feature>
<keyword evidence="11" id="KW-1185">Reference proteome</keyword>
<evidence type="ECO:0000256" key="7">
    <source>
        <dbReference type="ARBA" id="ARBA00023136"/>
    </source>
</evidence>
<dbReference type="GO" id="GO:0010041">
    <property type="term" value="P:response to iron(III) ion"/>
    <property type="evidence" value="ECO:0007669"/>
    <property type="project" value="TreeGrafter"/>
</dbReference>
<dbReference type="Proteomes" id="UP000031408">
    <property type="component" value="Unassembled WGS sequence"/>
</dbReference>
<feature type="transmembrane region" description="Helical" evidence="8">
    <location>
        <begin position="256"/>
        <end position="278"/>
    </location>
</feature>
<evidence type="ECO:0000256" key="3">
    <source>
        <dbReference type="ARBA" id="ARBA00022676"/>
    </source>
</evidence>
<comment type="caution">
    <text evidence="10">The sequence shown here is derived from an EMBL/GenBank/DDBJ whole genome shotgun (WGS) entry which is preliminary data.</text>
</comment>
<feature type="transmembrane region" description="Helical" evidence="8">
    <location>
        <begin position="204"/>
        <end position="222"/>
    </location>
</feature>
<evidence type="ECO:0000256" key="1">
    <source>
        <dbReference type="ARBA" id="ARBA00004651"/>
    </source>
</evidence>
<keyword evidence="6 8" id="KW-1133">Transmembrane helix</keyword>
<protein>
    <recommendedName>
        <fullName evidence="9">Glycosyltransferase RgtA/B/C/D-like domain-containing protein</fullName>
    </recommendedName>
</protein>
<feature type="transmembrane region" description="Helical" evidence="8">
    <location>
        <begin position="402"/>
        <end position="425"/>
    </location>
</feature>
<feature type="transmembrane region" description="Helical" evidence="8">
    <location>
        <begin position="108"/>
        <end position="128"/>
    </location>
</feature>
<evidence type="ECO:0000259" key="9">
    <source>
        <dbReference type="Pfam" id="PF13231"/>
    </source>
</evidence>
<dbReference type="GO" id="GO:0005886">
    <property type="term" value="C:plasma membrane"/>
    <property type="evidence" value="ECO:0007669"/>
    <property type="project" value="UniProtKB-SubCell"/>
</dbReference>
<dbReference type="InterPro" id="IPR050297">
    <property type="entry name" value="LipidA_mod_glycosyltrf_83"/>
</dbReference>
<evidence type="ECO:0000256" key="6">
    <source>
        <dbReference type="ARBA" id="ARBA00022989"/>
    </source>
</evidence>
<evidence type="ECO:0000256" key="5">
    <source>
        <dbReference type="ARBA" id="ARBA00022692"/>
    </source>
</evidence>
<keyword evidence="4" id="KW-0808">Transferase</keyword>
<sequence>MQQVKILPVLVLLTAVLLFVRLGTVSVFQVAEARNSRCAVEMFESGDYVVPHFNGQVRVDKPPLHYYFMIAAYKVAGVSEGTSRFFSAVCGMLVFFAVWLAVKKNLGVNAAVVTWLVLLSSLHVIFQFRLATPDPYLIFCHVVSLYCFYEGLMSGRKGFVLLTYVLWGAAIVAKGPVGLVLPATTVFLFLLFTGRLRIQVIRSMLPVWGSLIVLLIALPWYLMVHRETGGEWTSGFFVTHNIGRFNRPIDGHGGGFYLPIVFLLAGLFPFALLLPRTLVTGWKAIRHNDWLFFNLLAAAVVITCYSIASTRLVNYIAPAYPFTAVLIANFLVSQHETQQRKLFAEWIILLIVAVAIPVGVLLWMKGQPELQSISSYPWMLGVLPVAGAGGFILNMKARGKEALSFVAVGSVMTTLLFLVVLYPAIDSCGSVSRLRELARSTPKLAAYRSLNDAFVFYHGGTIPVFSSAREISVYMKSNPDALVIERARVSGLPDSLSSLTAIATVKDLFSSQSTIFYKHEVVNKNNDHEAFPGNSVVQ</sequence>
<keyword evidence="7 8" id="KW-0472">Membrane</keyword>
<dbReference type="PANTHER" id="PTHR33908:SF3">
    <property type="entry name" value="UNDECAPRENYL PHOSPHATE-ALPHA-4-AMINO-4-DEOXY-L-ARABINOSE ARABINOSYL TRANSFERASE"/>
    <property type="match status" value="1"/>
</dbReference>
<dbReference type="OrthoDB" id="8353433at2"/>
<feature type="transmembrane region" description="Helical" evidence="8">
    <location>
        <begin position="164"/>
        <end position="192"/>
    </location>
</feature>
<evidence type="ECO:0000256" key="8">
    <source>
        <dbReference type="SAM" id="Phobius"/>
    </source>
</evidence>
<dbReference type="PANTHER" id="PTHR33908">
    <property type="entry name" value="MANNOSYLTRANSFERASE YKCB-RELATED"/>
    <property type="match status" value="1"/>
</dbReference>
<feature type="transmembrane region" description="Helical" evidence="8">
    <location>
        <begin position="290"/>
        <end position="308"/>
    </location>
</feature>
<reference evidence="10 11" key="1">
    <citation type="submission" date="2014-11" db="EMBL/GenBank/DDBJ databases">
        <title>Genome sequence of Flavihumibacter solisilvae 3-3.</title>
        <authorList>
            <person name="Zhou G."/>
            <person name="Li M."/>
            <person name="Wang G."/>
        </authorList>
    </citation>
    <scope>NUCLEOTIDE SEQUENCE [LARGE SCALE GENOMIC DNA]</scope>
    <source>
        <strain evidence="10 11">3-3</strain>
    </source>
</reference>
<feature type="transmembrane region" description="Helical" evidence="8">
    <location>
        <begin position="314"/>
        <end position="332"/>
    </location>
</feature>
<keyword evidence="5 8" id="KW-0812">Transmembrane</keyword>
<dbReference type="GO" id="GO:0016763">
    <property type="term" value="F:pentosyltransferase activity"/>
    <property type="evidence" value="ECO:0007669"/>
    <property type="project" value="TreeGrafter"/>
</dbReference>
<proteinExistence type="predicted"/>
<dbReference type="STRING" id="1349421.OI18_13505"/>
<evidence type="ECO:0000256" key="4">
    <source>
        <dbReference type="ARBA" id="ARBA00022679"/>
    </source>
</evidence>
<dbReference type="InterPro" id="IPR038731">
    <property type="entry name" value="RgtA/B/C-like"/>
</dbReference>
<keyword evidence="3" id="KW-0328">Glycosyltransferase</keyword>